<evidence type="ECO:0000256" key="2">
    <source>
        <dbReference type="ARBA" id="ARBA00022840"/>
    </source>
</evidence>
<dbReference type="InterPro" id="IPR027417">
    <property type="entry name" value="P-loop_NTPase"/>
</dbReference>
<dbReference type="PROSITE" id="PS00622">
    <property type="entry name" value="HTH_LUXR_1"/>
    <property type="match status" value="1"/>
</dbReference>
<dbReference type="Gene3D" id="1.10.10.10">
    <property type="entry name" value="Winged helix-like DNA-binding domain superfamily/Winged helix DNA-binding domain"/>
    <property type="match status" value="1"/>
</dbReference>
<dbReference type="PANTHER" id="PTHR16305">
    <property type="entry name" value="TESTICULAR SOLUBLE ADENYLYL CYCLASE"/>
    <property type="match status" value="1"/>
</dbReference>
<evidence type="ECO:0000256" key="1">
    <source>
        <dbReference type="ARBA" id="ARBA00022741"/>
    </source>
</evidence>
<accession>A0A8J3NJ66</accession>
<name>A0A8J3NJ66_9ACTN</name>
<evidence type="ECO:0000259" key="3">
    <source>
        <dbReference type="PROSITE" id="PS50043"/>
    </source>
</evidence>
<protein>
    <submittedName>
        <fullName evidence="4">Helix-turn-helix transcriptional regulator</fullName>
    </submittedName>
</protein>
<dbReference type="SMART" id="SM00421">
    <property type="entry name" value="HTH_LUXR"/>
    <property type="match status" value="1"/>
</dbReference>
<evidence type="ECO:0000313" key="4">
    <source>
        <dbReference type="EMBL" id="GIF82782.1"/>
    </source>
</evidence>
<dbReference type="GO" id="GO:0005524">
    <property type="term" value="F:ATP binding"/>
    <property type="evidence" value="ECO:0007669"/>
    <property type="project" value="UniProtKB-KW"/>
</dbReference>
<dbReference type="PROSITE" id="PS50043">
    <property type="entry name" value="HTH_LUXR_2"/>
    <property type="match status" value="1"/>
</dbReference>
<dbReference type="GO" id="GO:0004016">
    <property type="term" value="F:adenylate cyclase activity"/>
    <property type="evidence" value="ECO:0007669"/>
    <property type="project" value="TreeGrafter"/>
</dbReference>
<keyword evidence="2" id="KW-0067">ATP-binding</keyword>
<evidence type="ECO:0000313" key="5">
    <source>
        <dbReference type="Proteomes" id="UP000601223"/>
    </source>
</evidence>
<dbReference type="GO" id="GO:0006355">
    <property type="term" value="P:regulation of DNA-templated transcription"/>
    <property type="evidence" value="ECO:0007669"/>
    <property type="project" value="InterPro"/>
</dbReference>
<dbReference type="InterPro" id="IPR036388">
    <property type="entry name" value="WH-like_DNA-bd_sf"/>
</dbReference>
<dbReference type="PANTHER" id="PTHR16305:SF35">
    <property type="entry name" value="TRANSCRIPTIONAL ACTIVATOR DOMAIN"/>
    <property type="match status" value="1"/>
</dbReference>
<sequence length="930" mass="98612">MGASLADPRGGLRGRHRELTALRQALADARAGTSAVVVLRGEAGIGKTTLLSYLSAQAAGFASISVTGVESEMALPYAGLHQLCTPLLGELPRLPGPQREALSIALGLRAGDAPNPFLAGLAMLSLLAAAAERRPLLCLVDDAHWLDPESLRVIAFAARRLLAEPIAMLLAIRSPDGDRELTELPGLTVEGLTDGDARDLLASAVHVPLDPRVRDRVVAEAHGNPMALLLLPYTVTPADLAGGLRPAGRRPVTEEVEAAFYQRFRQLPADSRRLLVTAAAEPTGDPNLLWRAADRQGIPADAGAAAEAAGLVEFGTAVRFHHPLARSAVYRNTPAPERRAAHRALAEATDQDTDPDRRAWHRAQAAARPDGTLAATLEECARRAQDRGGGAAAAAFLRRAAQLTPEPPHRAARALDAAQAALDAGAVDQAHEMLAAAAAGPLDHLRRARLQRLRARLCFAEERGGDAPRLLLDAAHRLAPLDAASTRDTLLEAFGAALFAGRLNTGPGQPEIAQAARTAPPAPTPPRSVDALLDGLTSLVADGYPTGSAALRHALLAVRSEQRVAAPGTDRRWLWLACPVTPEPLAPELWDDDAWHELATSATDLARSAGALTVLPLALSYQACYRIHAGDFELAAALADEADAISAAVGSAPMVYPALVLSAWRGQEAQAHRLTAAARAEAAARGEGRALAVADYAIAVLHNGLARYDTALTAAARAAEYEDLGFLGWVLTELIEAAVRAGQPALGEAAYERLAERTRAAGTAWALGVEARSRALLSDGPAADTAYREAIRQLGRCRITVHLARARLLYGEWLRRRDRRGQSREQLRAAYDLLSGIGADGFAARARRELLATGETARKRTPDAVTDLTGQEAQIARLARDGRTNAEIAAHLFISPRTVEWHLGRVFAKLGIASRRELRTALPGPVPHPA</sequence>
<comment type="caution">
    <text evidence="4">The sequence shown here is derived from an EMBL/GenBank/DDBJ whole genome shotgun (WGS) entry which is preliminary data.</text>
</comment>
<feature type="domain" description="HTH luxR-type" evidence="3">
    <location>
        <begin position="861"/>
        <end position="926"/>
    </location>
</feature>
<dbReference type="Pfam" id="PF00196">
    <property type="entry name" value="GerE"/>
    <property type="match status" value="1"/>
</dbReference>
<dbReference type="Proteomes" id="UP000601223">
    <property type="component" value="Unassembled WGS sequence"/>
</dbReference>
<dbReference type="PRINTS" id="PR00038">
    <property type="entry name" value="HTHLUXR"/>
</dbReference>
<dbReference type="GO" id="GO:0005737">
    <property type="term" value="C:cytoplasm"/>
    <property type="evidence" value="ECO:0007669"/>
    <property type="project" value="TreeGrafter"/>
</dbReference>
<dbReference type="InterPro" id="IPR000792">
    <property type="entry name" value="Tscrpt_reg_LuxR_C"/>
</dbReference>
<keyword evidence="1" id="KW-0547">Nucleotide-binding</keyword>
<dbReference type="AlphaFoldDB" id="A0A8J3NJ66"/>
<dbReference type="CDD" id="cd06170">
    <property type="entry name" value="LuxR_C_like"/>
    <property type="match status" value="1"/>
</dbReference>
<dbReference type="SUPFAM" id="SSF52540">
    <property type="entry name" value="P-loop containing nucleoside triphosphate hydrolases"/>
    <property type="match status" value="1"/>
</dbReference>
<proteinExistence type="predicted"/>
<dbReference type="Pfam" id="PF13191">
    <property type="entry name" value="AAA_16"/>
    <property type="match status" value="1"/>
</dbReference>
<dbReference type="SUPFAM" id="SSF46894">
    <property type="entry name" value="C-terminal effector domain of the bipartite response regulators"/>
    <property type="match status" value="1"/>
</dbReference>
<dbReference type="InterPro" id="IPR041664">
    <property type="entry name" value="AAA_16"/>
</dbReference>
<dbReference type="RefSeq" id="WP_203748564.1">
    <property type="nucleotide sequence ID" value="NZ_BONF01000024.1"/>
</dbReference>
<dbReference type="GO" id="GO:0003677">
    <property type="term" value="F:DNA binding"/>
    <property type="evidence" value="ECO:0007669"/>
    <property type="project" value="InterPro"/>
</dbReference>
<dbReference type="InterPro" id="IPR016032">
    <property type="entry name" value="Sig_transdc_resp-reg_C-effctor"/>
</dbReference>
<dbReference type="EMBL" id="BONF01000024">
    <property type="protein sequence ID" value="GIF82782.1"/>
    <property type="molecule type" value="Genomic_DNA"/>
</dbReference>
<reference evidence="4 5" key="1">
    <citation type="submission" date="2021-01" db="EMBL/GenBank/DDBJ databases">
        <title>Whole genome shotgun sequence of Catellatospora bangladeshensis NBRC 107357.</title>
        <authorList>
            <person name="Komaki H."/>
            <person name="Tamura T."/>
        </authorList>
    </citation>
    <scope>NUCLEOTIDE SEQUENCE [LARGE SCALE GENOMIC DNA]</scope>
    <source>
        <strain evidence="4 5">NBRC 107357</strain>
    </source>
</reference>
<keyword evidence="5" id="KW-1185">Reference proteome</keyword>
<organism evidence="4 5">
    <name type="scientific">Catellatospora bangladeshensis</name>
    <dbReference type="NCBI Taxonomy" id="310355"/>
    <lineage>
        <taxon>Bacteria</taxon>
        <taxon>Bacillati</taxon>
        <taxon>Actinomycetota</taxon>
        <taxon>Actinomycetes</taxon>
        <taxon>Micromonosporales</taxon>
        <taxon>Micromonosporaceae</taxon>
        <taxon>Catellatospora</taxon>
    </lineage>
</organism>
<gene>
    <name evidence="4" type="ORF">Cba03nite_41310</name>
</gene>